<dbReference type="PRINTS" id="PR00778">
    <property type="entry name" value="HTHARSR"/>
</dbReference>
<dbReference type="NCBIfam" id="NF033788">
    <property type="entry name" value="HTH_metalloreg"/>
    <property type="match status" value="1"/>
</dbReference>
<dbReference type="RefSeq" id="WP_307491542.1">
    <property type="nucleotide sequence ID" value="NZ_JAUSSY010000010.1"/>
</dbReference>
<keyword evidence="3" id="KW-1185">Reference proteome</keyword>
<dbReference type="Gene3D" id="1.10.10.10">
    <property type="entry name" value="Winged helix-like DNA-binding domain superfamily/Winged helix DNA-binding domain"/>
    <property type="match status" value="1"/>
</dbReference>
<dbReference type="InterPro" id="IPR011991">
    <property type="entry name" value="ArsR-like_HTH"/>
</dbReference>
<dbReference type="PANTHER" id="PTHR38600:SF1">
    <property type="entry name" value="TRANSCRIPTIONAL REGULATORY PROTEIN"/>
    <property type="match status" value="1"/>
</dbReference>
<comment type="caution">
    <text evidence="2">The sequence shown here is derived from an EMBL/GenBank/DDBJ whole genome shotgun (WGS) entry which is preliminary data.</text>
</comment>
<dbReference type="SMART" id="SM00418">
    <property type="entry name" value="HTH_ARSR"/>
    <property type="match status" value="1"/>
</dbReference>
<dbReference type="CDD" id="cd00090">
    <property type="entry name" value="HTH_ARSR"/>
    <property type="match status" value="1"/>
</dbReference>
<dbReference type="InterPro" id="IPR036388">
    <property type="entry name" value="WH-like_DNA-bd_sf"/>
</dbReference>
<dbReference type="InterPro" id="IPR036390">
    <property type="entry name" value="WH_DNA-bd_sf"/>
</dbReference>
<protein>
    <submittedName>
        <fullName evidence="2">DNA-binding transcriptional ArsR family regulator</fullName>
    </submittedName>
</protein>
<gene>
    <name evidence="2" type="ORF">J2T22_002972</name>
</gene>
<dbReference type="InterPro" id="IPR001845">
    <property type="entry name" value="HTH_ArsR_DNA-bd_dom"/>
</dbReference>
<dbReference type="SUPFAM" id="SSF46785">
    <property type="entry name" value="Winged helix' DNA-binding domain"/>
    <property type="match status" value="1"/>
</dbReference>
<proteinExistence type="predicted"/>
<accession>A0ABT9UJF2</accession>
<evidence type="ECO:0000313" key="2">
    <source>
        <dbReference type="EMBL" id="MDQ0119777.1"/>
    </source>
</evidence>
<dbReference type="EMBL" id="JAUSSY010000010">
    <property type="protein sequence ID" value="MDQ0119777.1"/>
    <property type="molecule type" value="Genomic_DNA"/>
</dbReference>
<name>A0ABT9UJF2_9MICC</name>
<feature type="domain" description="HTH arsR-type" evidence="1">
    <location>
        <begin position="1"/>
        <end position="88"/>
    </location>
</feature>
<dbReference type="PROSITE" id="PS50987">
    <property type="entry name" value="HTH_ARSR_2"/>
    <property type="match status" value="1"/>
</dbReference>
<evidence type="ECO:0000313" key="3">
    <source>
        <dbReference type="Proteomes" id="UP001226389"/>
    </source>
</evidence>
<organism evidence="2 3">
    <name type="scientific">Pseudarthrobacter defluvii</name>
    <dbReference type="NCBI Taxonomy" id="410837"/>
    <lineage>
        <taxon>Bacteria</taxon>
        <taxon>Bacillati</taxon>
        <taxon>Actinomycetota</taxon>
        <taxon>Actinomycetes</taxon>
        <taxon>Micrococcales</taxon>
        <taxon>Micrococcaceae</taxon>
        <taxon>Pseudarthrobacter</taxon>
    </lineage>
</organism>
<keyword evidence="2" id="KW-0238">DNA-binding</keyword>
<dbReference type="GO" id="GO:0003677">
    <property type="term" value="F:DNA binding"/>
    <property type="evidence" value="ECO:0007669"/>
    <property type="project" value="UniProtKB-KW"/>
</dbReference>
<dbReference type="PANTHER" id="PTHR38600">
    <property type="entry name" value="TRANSCRIPTIONAL REGULATORY PROTEIN"/>
    <property type="match status" value="1"/>
</dbReference>
<evidence type="ECO:0000259" key="1">
    <source>
        <dbReference type="PROSITE" id="PS50987"/>
    </source>
</evidence>
<reference evidence="2 3" key="1">
    <citation type="submission" date="2023-07" db="EMBL/GenBank/DDBJ databases">
        <title>Sorghum-associated microbial communities from plants grown in Nebraska, USA.</title>
        <authorList>
            <person name="Schachtman D."/>
        </authorList>
    </citation>
    <scope>NUCLEOTIDE SEQUENCE [LARGE SCALE GENOMIC DNA]</scope>
    <source>
        <strain evidence="2 3">DS994</strain>
    </source>
</reference>
<sequence length="104" mass="11773">MLPDIFAAVSNPARRIILDELRQGPRTAGELTGLLDLSRPAASEHLAVLRDAGLVREERQGRNRVYHLQPAPLAEVGTWVKHFEHYWNQRLDALADLLDEEKPT</sequence>
<dbReference type="Proteomes" id="UP001226389">
    <property type="component" value="Unassembled WGS sequence"/>
</dbReference>
<dbReference type="Pfam" id="PF01022">
    <property type="entry name" value="HTH_5"/>
    <property type="match status" value="1"/>
</dbReference>